<accession>A0A834SIR3</accession>
<proteinExistence type="predicted"/>
<dbReference type="AlphaFoldDB" id="A0A834SIR3"/>
<evidence type="ECO:0000313" key="1">
    <source>
        <dbReference type="EMBL" id="KAF7804923.1"/>
    </source>
</evidence>
<evidence type="ECO:0000313" key="2">
    <source>
        <dbReference type="Proteomes" id="UP000634136"/>
    </source>
</evidence>
<dbReference type="EMBL" id="JAAIUW010000013">
    <property type="protein sequence ID" value="KAF7804923.1"/>
    <property type="molecule type" value="Genomic_DNA"/>
</dbReference>
<protein>
    <submittedName>
        <fullName evidence="1">Uncharacterized protein</fullName>
    </submittedName>
</protein>
<dbReference type="Proteomes" id="UP000634136">
    <property type="component" value="Unassembled WGS sequence"/>
</dbReference>
<organism evidence="1 2">
    <name type="scientific">Senna tora</name>
    <dbReference type="NCBI Taxonomy" id="362788"/>
    <lineage>
        <taxon>Eukaryota</taxon>
        <taxon>Viridiplantae</taxon>
        <taxon>Streptophyta</taxon>
        <taxon>Embryophyta</taxon>
        <taxon>Tracheophyta</taxon>
        <taxon>Spermatophyta</taxon>
        <taxon>Magnoliopsida</taxon>
        <taxon>eudicotyledons</taxon>
        <taxon>Gunneridae</taxon>
        <taxon>Pentapetalae</taxon>
        <taxon>rosids</taxon>
        <taxon>fabids</taxon>
        <taxon>Fabales</taxon>
        <taxon>Fabaceae</taxon>
        <taxon>Caesalpinioideae</taxon>
        <taxon>Cassia clade</taxon>
        <taxon>Senna</taxon>
    </lineage>
</organism>
<gene>
    <name evidence="1" type="ORF">G2W53_044034</name>
</gene>
<comment type="caution">
    <text evidence="1">The sequence shown here is derived from an EMBL/GenBank/DDBJ whole genome shotgun (WGS) entry which is preliminary data.</text>
</comment>
<keyword evidence="2" id="KW-1185">Reference proteome</keyword>
<name>A0A834SIR3_9FABA</name>
<sequence length="62" mass="7221">MESTDFLRRSRQWRIGVPERELLYNIIILYDTSGLRRDFIWNLTVILGRLGPAQIGTTKTLG</sequence>
<reference evidence="1" key="1">
    <citation type="submission" date="2020-09" db="EMBL/GenBank/DDBJ databases">
        <title>Genome-Enabled Discovery of Anthraquinone Biosynthesis in Senna tora.</title>
        <authorList>
            <person name="Kang S.-H."/>
            <person name="Pandey R.P."/>
            <person name="Lee C.-M."/>
            <person name="Sim J.-S."/>
            <person name="Jeong J.-T."/>
            <person name="Choi B.-S."/>
            <person name="Jung M."/>
            <person name="Ginzburg D."/>
            <person name="Zhao K."/>
            <person name="Won S.Y."/>
            <person name="Oh T.-J."/>
            <person name="Yu Y."/>
            <person name="Kim N.-H."/>
            <person name="Lee O.R."/>
            <person name="Lee T.-H."/>
            <person name="Bashyal P."/>
            <person name="Kim T.-S."/>
            <person name="Lee W.-H."/>
            <person name="Kawkins C."/>
            <person name="Kim C.-K."/>
            <person name="Kim J.S."/>
            <person name="Ahn B.O."/>
            <person name="Rhee S.Y."/>
            <person name="Sohng J.K."/>
        </authorList>
    </citation>
    <scope>NUCLEOTIDE SEQUENCE</scope>
    <source>
        <tissue evidence="1">Leaf</tissue>
    </source>
</reference>